<accession>A0A1S4EPI8</accession>
<sequence length="510" mass="59256">MIGFTNKMTFLERLQNYVFIFFMHFYMNRVVIQGQNELAKKYFNHTGKPTIQEMARNKSILLLTNSWLYQYPRPVFPNTINVGPTHIGDTKPLPEDLATWIEGAEKGVIYFSLGSNMRSASLEESKRSAILTTFAKFPQYRVIWKWEEEQLPGLPSNVICRKWLPQHDLLAHPKIKLFITQGGLQSLQESVYFEVPLIGIPFFGDQDYNVKIIKNLGIGTYMDFDSVSTEVLYNLMKEVLYNTSYMDTVKRISALSKTQMMSPRDTAVWWIEYVLKSGGNLRHLQPDHWDMPWYQYFGLDVFLVLLSPVILVLYGIYKIISRCKRKSSGEKLKKSSKWLPQQDLLAHPNIKLFITQGGLQSLQESVYFEVPLIGIPFFGDQDYNVKIIKNLGIGTYMTFDSINAENLYSNVKEILYNNSYMDTVKRISALSKTQMMSPRDTAVWWIEYVLKSGGNLRHLQPDYWDMPWYQYYGLDVFLVLLSPVILVLYGIYKIISISRRKSSGEKLKKS</sequence>
<evidence type="ECO:0000256" key="10">
    <source>
        <dbReference type="ARBA" id="ARBA00046288"/>
    </source>
</evidence>
<keyword evidence="3 11" id="KW-0328">Glycosyltransferase</keyword>
<dbReference type="CDD" id="cd03784">
    <property type="entry name" value="GT1_Gtf-like"/>
    <property type="match status" value="2"/>
</dbReference>
<dbReference type="GO" id="GO:0005783">
    <property type="term" value="C:endoplasmic reticulum"/>
    <property type="evidence" value="ECO:0007669"/>
    <property type="project" value="UniProtKB-SubCell"/>
</dbReference>
<dbReference type="RefSeq" id="XP_017304098.2">
    <property type="nucleotide sequence ID" value="XM_017448609.2"/>
</dbReference>
<evidence type="ECO:0000256" key="11">
    <source>
        <dbReference type="RuleBase" id="RU003718"/>
    </source>
</evidence>
<keyword evidence="8 12" id="KW-0472">Membrane</keyword>
<keyword evidence="6" id="KW-0256">Endoplasmic reticulum</keyword>
<dbReference type="GeneID" id="103520733"/>
<feature type="transmembrane region" description="Helical" evidence="12">
    <location>
        <begin position="293"/>
        <end position="317"/>
    </location>
</feature>
<dbReference type="InterPro" id="IPR002213">
    <property type="entry name" value="UDP_glucos_trans"/>
</dbReference>
<evidence type="ECO:0000313" key="14">
    <source>
        <dbReference type="RefSeq" id="XP_017304098.2"/>
    </source>
</evidence>
<name>A0A1S4EPI8_DIACI</name>
<dbReference type="PROSITE" id="PS00375">
    <property type="entry name" value="UDPGT"/>
    <property type="match status" value="2"/>
</dbReference>
<dbReference type="GO" id="GO:0015020">
    <property type="term" value="F:glucuronosyltransferase activity"/>
    <property type="evidence" value="ECO:0007669"/>
    <property type="project" value="UniProtKB-EC"/>
</dbReference>
<comment type="catalytic activity">
    <reaction evidence="12">
        <text>glucuronate acceptor + UDP-alpha-D-glucuronate = acceptor beta-D-glucuronoside + UDP + H(+)</text>
        <dbReference type="Rhea" id="RHEA:21032"/>
        <dbReference type="ChEBI" id="CHEBI:15378"/>
        <dbReference type="ChEBI" id="CHEBI:58052"/>
        <dbReference type="ChEBI" id="CHEBI:58223"/>
        <dbReference type="ChEBI" id="CHEBI:132367"/>
        <dbReference type="ChEBI" id="CHEBI:132368"/>
        <dbReference type="EC" id="2.4.1.17"/>
    </reaction>
</comment>
<dbReference type="GO" id="GO:0016020">
    <property type="term" value="C:membrane"/>
    <property type="evidence" value="ECO:0007669"/>
    <property type="project" value="UniProtKB-SubCell"/>
</dbReference>
<evidence type="ECO:0000256" key="5">
    <source>
        <dbReference type="ARBA" id="ARBA00022692"/>
    </source>
</evidence>
<dbReference type="Pfam" id="PF00201">
    <property type="entry name" value="UDPGT"/>
    <property type="match status" value="2"/>
</dbReference>
<keyword evidence="5 12" id="KW-0812">Transmembrane</keyword>
<keyword evidence="4 11" id="KW-0808">Transferase</keyword>
<comment type="similarity">
    <text evidence="2 11">Belongs to the UDP-glycosyltransferase family.</text>
</comment>
<proteinExistence type="inferred from homology"/>
<evidence type="ECO:0000256" key="6">
    <source>
        <dbReference type="ARBA" id="ARBA00022824"/>
    </source>
</evidence>
<dbReference type="InterPro" id="IPR050271">
    <property type="entry name" value="UDP-glycosyltransferase"/>
</dbReference>
<comment type="subcellular location">
    <subcellularLocation>
        <location evidence="10">Endomembrane system</location>
        <topology evidence="10">Single-pass type I membrane protein</topology>
    </subcellularLocation>
    <subcellularLocation>
        <location evidence="1">Endoplasmic reticulum</location>
    </subcellularLocation>
    <subcellularLocation>
        <location evidence="12">Membrane</location>
        <topology evidence="12">Single-pass membrane protein</topology>
    </subcellularLocation>
</comment>
<organism evidence="13 14">
    <name type="scientific">Diaphorina citri</name>
    <name type="common">Asian citrus psyllid</name>
    <dbReference type="NCBI Taxonomy" id="121845"/>
    <lineage>
        <taxon>Eukaryota</taxon>
        <taxon>Metazoa</taxon>
        <taxon>Ecdysozoa</taxon>
        <taxon>Arthropoda</taxon>
        <taxon>Hexapoda</taxon>
        <taxon>Insecta</taxon>
        <taxon>Pterygota</taxon>
        <taxon>Neoptera</taxon>
        <taxon>Paraneoptera</taxon>
        <taxon>Hemiptera</taxon>
        <taxon>Sternorrhyncha</taxon>
        <taxon>Psylloidea</taxon>
        <taxon>Psyllidae</taxon>
        <taxon>Diaphorininae</taxon>
        <taxon>Diaphorina</taxon>
    </lineage>
</organism>
<dbReference type="SUPFAM" id="SSF53756">
    <property type="entry name" value="UDP-Glycosyltransferase/glycogen phosphorylase"/>
    <property type="match status" value="2"/>
</dbReference>
<evidence type="ECO:0000256" key="1">
    <source>
        <dbReference type="ARBA" id="ARBA00004240"/>
    </source>
</evidence>
<dbReference type="EC" id="2.4.1.17" evidence="12"/>
<reference evidence="14" key="1">
    <citation type="submission" date="2025-08" db="UniProtKB">
        <authorList>
            <consortium name="RefSeq"/>
        </authorList>
    </citation>
    <scope>IDENTIFICATION</scope>
</reference>
<dbReference type="Gene3D" id="3.40.50.2000">
    <property type="entry name" value="Glycogen Phosphorylase B"/>
    <property type="match status" value="2"/>
</dbReference>
<dbReference type="AlphaFoldDB" id="A0A1S4EPI8"/>
<dbReference type="PANTHER" id="PTHR48043">
    <property type="entry name" value="EG:EG0003.4 PROTEIN-RELATED"/>
    <property type="match status" value="1"/>
</dbReference>
<evidence type="ECO:0000256" key="9">
    <source>
        <dbReference type="ARBA" id="ARBA00023180"/>
    </source>
</evidence>
<evidence type="ECO:0000256" key="2">
    <source>
        <dbReference type="ARBA" id="ARBA00009995"/>
    </source>
</evidence>
<protein>
    <recommendedName>
        <fullName evidence="12">UDP-glucuronosyltransferase</fullName>
        <ecNumber evidence="12">2.4.1.17</ecNumber>
    </recommendedName>
</protein>
<dbReference type="InterPro" id="IPR035595">
    <property type="entry name" value="UDP_glycos_trans_CS"/>
</dbReference>
<evidence type="ECO:0000256" key="7">
    <source>
        <dbReference type="ARBA" id="ARBA00022989"/>
    </source>
</evidence>
<keyword evidence="7 12" id="KW-1133">Transmembrane helix</keyword>
<evidence type="ECO:0000256" key="8">
    <source>
        <dbReference type="ARBA" id="ARBA00023136"/>
    </source>
</evidence>
<dbReference type="PANTHER" id="PTHR48043:SF159">
    <property type="entry name" value="EG:EG0003.4 PROTEIN-RELATED"/>
    <property type="match status" value="1"/>
</dbReference>
<evidence type="ECO:0000256" key="12">
    <source>
        <dbReference type="RuleBase" id="RU362059"/>
    </source>
</evidence>
<keyword evidence="13" id="KW-1185">Reference proteome</keyword>
<gene>
    <name evidence="14" type="primary">LOC103520733</name>
</gene>
<dbReference type="Proteomes" id="UP000079169">
    <property type="component" value="Unplaced"/>
</dbReference>
<keyword evidence="9" id="KW-0325">Glycoprotein</keyword>
<dbReference type="FunFam" id="3.40.50.2000:FF:000050">
    <property type="entry name" value="UDP-glucuronosyltransferase"/>
    <property type="match status" value="1"/>
</dbReference>
<feature type="transmembrane region" description="Helical" evidence="12">
    <location>
        <begin position="471"/>
        <end position="492"/>
    </location>
</feature>
<dbReference type="PaxDb" id="121845-A0A1S4EPI8"/>
<evidence type="ECO:0000256" key="4">
    <source>
        <dbReference type="ARBA" id="ARBA00022679"/>
    </source>
</evidence>
<dbReference type="KEGG" id="dci:103520733"/>
<evidence type="ECO:0000313" key="13">
    <source>
        <dbReference type="Proteomes" id="UP000079169"/>
    </source>
</evidence>
<evidence type="ECO:0000256" key="3">
    <source>
        <dbReference type="ARBA" id="ARBA00022676"/>
    </source>
</evidence>
<comment type="caution">
    <text evidence="12">Lacks conserved residue(s) required for the propagation of feature annotation.</text>
</comment>
<dbReference type="STRING" id="121845.A0A1S4EPI8"/>